<gene>
    <name evidence="2" type="ORF">BDP27DRAFT_971085</name>
</gene>
<evidence type="ECO:0000259" key="1">
    <source>
        <dbReference type="Pfam" id="PF12697"/>
    </source>
</evidence>
<name>A0A9P5Q0F3_9AGAR</name>
<dbReference type="AlphaFoldDB" id="A0A9P5Q0F3"/>
<dbReference type="Pfam" id="PF12697">
    <property type="entry name" value="Abhydrolase_6"/>
    <property type="match status" value="1"/>
</dbReference>
<dbReference type="Proteomes" id="UP000772434">
    <property type="component" value="Unassembled WGS sequence"/>
</dbReference>
<organism evidence="2 3">
    <name type="scientific">Rhodocollybia butyracea</name>
    <dbReference type="NCBI Taxonomy" id="206335"/>
    <lineage>
        <taxon>Eukaryota</taxon>
        <taxon>Fungi</taxon>
        <taxon>Dikarya</taxon>
        <taxon>Basidiomycota</taxon>
        <taxon>Agaricomycotina</taxon>
        <taxon>Agaricomycetes</taxon>
        <taxon>Agaricomycetidae</taxon>
        <taxon>Agaricales</taxon>
        <taxon>Marasmiineae</taxon>
        <taxon>Omphalotaceae</taxon>
        <taxon>Rhodocollybia</taxon>
    </lineage>
</organism>
<sequence>MSTPALPPNEKILSLRDGRQLAYSENGNPTSSTMVIFFHGVFGVGVADLILPTFKNMDIHFVAPTIPGWGNSSLRPNALSYAAALSSDIGQLITHLHPDDSNLRIYVSGGSYGTVPAQTIYGAPFDVFPHGRKIVGCVLLAPFSPFKYHTNYTSCMIWSNYISVGPPSKYVPFRILPRMIASILAWRMRSVDKAENMLHEILFDKMTDEEKSNFAAWREAQGLRDGEFERRMAENAVKSVSKTWGGFIEVCGVLHEDWGFRPDELDEEHTTSRPILVVASTEDPLGPGMAKWLADTYRNSELKWTSGGHIASLYEMDAIWNDFICRTRYDRMLNWMLST</sequence>
<reference evidence="2" key="1">
    <citation type="submission" date="2020-11" db="EMBL/GenBank/DDBJ databases">
        <authorList>
            <consortium name="DOE Joint Genome Institute"/>
            <person name="Ahrendt S."/>
            <person name="Riley R."/>
            <person name="Andreopoulos W."/>
            <person name="Labutti K."/>
            <person name="Pangilinan J."/>
            <person name="Ruiz-Duenas F.J."/>
            <person name="Barrasa J.M."/>
            <person name="Sanchez-Garcia M."/>
            <person name="Camarero S."/>
            <person name="Miyauchi S."/>
            <person name="Serrano A."/>
            <person name="Linde D."/>
            <person name="Babiker R."/>
            <person name="Drula E."/>
            <person name="Ayuso-Fernandez I."/>
            <person name="Pacheco R."/>
            <person name="Padilla G."/>
            <person name="Ferreira P."/>
            <person name="Barriuso J."/>
            <person name="Kellner H."/>
            <person name="Castanera R."/>
            <person name="Alfaro M."/>
            <person name="Ramirez L."/>
            <person name="Pisabarro A.G."/>
            <person name="Kuo A."/>
            <person name="Tritt A."/>
            <person name="Lipzen A."/>
            <person name="He G."/>
            <person name="Yan M."/>
            <person name="Ng V."/>
            <person name="Cullen D."/>
            <person name="Martin F."/>
            <person name="Rosso M.-N."/>
            <person name="Henrissat B."/>
            <person name="Hibbett D."/>
            <person name="Martinez A.T."/>
            <person name="Grigoriev I.V."/>
        </authorList>
    </citation>
    <scope>NUCLEOTIDE SEQUENCE</scope>
    <source>
        <strain evidence="2">AH 40177</strain>
    </source>
</reference>
<keyword evidence="2" id="KW-0378">Hydrolase</keyword>
<keyword evidence="3" id="KW-1185">Reference proteome</keyword>
<feature type="domain" description="AB hydrolase-1" evidence="1">
    <location>
        <begin position="35"/>
        <end position="311"/>
    </location>
</feature>
<proteinExistence type="predicted"/>
<evidence type="ECO:0000313" key="2">
    <source>
        <dbReference type="EMBL" id="KAF9076004.1"/>
    </source>
</evidence>
<dbReference type="EMBL" id="JADNRY010000008">
    <property type="protein sequence ID" value="KAF9076004.1"/>
    <property type="molecule type" value="Genomic_DNA"/>
</dbReference>
<dbReference type="SUPFAM" id="SSF53474">
    <property type="entry name" value="alpha/beta-Hydrolases"/>
    <property type="match status" value="1"/>
</dbReference>
<protein>
    <submittedName>
        <fullName evidence="2">Alpha/Beta hydrolase protein</fullName>
    </submittedName>
</protein>
<dbReference type="GO" id="GO:0016787">
    <property type="term" value="F:hydrolase activity"/>
    <property type="evidence" value="ECO:0007669"/>
    <property type="project" value="UniProtKB-KW"/>
</dbReference>
<dbReference type="InterPro" id="IPR000073">
    <property type="entry name" value="AB_hydrolase_1"/>
</dbReference>
<evidence type="ECO:0000313" key="3">
    <source>
        <dbReference type="Proteomes" id="UP000772434"/>
    </source>
</evidence>
<dbReference type="Gene3D" id="3.40.50.1820">
    <property type="entry name" value="alpha/beta hydrolase"/>
    <property type="match status" value="1"/>
</dbReference>
<dbReference type="InterPro" id="IPR029058">
    <property type="entry name" value="AB_hydrolase_fold"/>
</dbReference>
<comment type="caution">
    <text evidence="2">The sequence shown here is derived from an EMBL/GenBank/DDBJ whole genome shotgun (WGS) entry which is preliminary data.</text>
</comment>
<dbReference type="OrthoDB" id="294702at2759"/>
<accession>A0A9P5Q0F3</accession>